<dbReference type="OrthoDB" id="1079501at2759"/>
<proteinExistence type="predicted"/>
<evidence type="ECO:0000313" key="2">
    <source>
        <dbReference type="Proteomes" id="UP000504608"/>
    </source>
</evidence>
<feature type="region of interest" description="Disordered" evidence="1">
    <location>
        <begin position="424"/>
        <end position="443"/>
    </location>
</feature>
<dbReference type="KEGG" id="cmax:111465449"/>
<organism evidence="2 3">
    <name type="scientific">Cucurbita maxima</name>
    <name type="common">Pumpkin</name>
    <name type="synonym">Winter squash</name>
    <dbReference type="NCBI Taxonomy" id="3661"/>
    <lineage>
        <taxon>Eukaryota</taxon>
        <taxon>Viridiplantae</taxon>
        <taxon>Streptophyta</taxon>
        <taxon>Embryophyta</taxon>
        <taxon>Tracheophyta</taxon>
        <taxon>Spermatophyta</taxon>
        <taxon>Magnoliopsida</taxon>
        <taxon>eudicotyledons</taxon>
        <taxon>Gunneridae</taxon>
        <taxon>Pentapetalae</taxon>
        <taxon>rosids</taxon>
        <taxon>fabids</taxon>
        <taxon>Cucurbitales</taxon>
        <taxon>Cucurbitaceae</taxon>
        <taxon>Cucurbiteae</taxon>
        <taxon>Cucurbita</taxon>
    </lineage>
</organism>
<feature type="compositionally biased region" description="Basic and acidic residues" evidence="1">
    <location>
        <begin position="427"/>
        <end position="441"/>
    </location>
</feature>
<gene>
    <name evidence="3" type="primary">LOC111465449</name>
</gene>
<protein>
    <submittedName>
        <fullName evidence="3">Uncharacterized protein LOC111465449</fullName>
    </submittedName>
</protein>
<dbReference type="RefSeq" id="XP_022965599.1">
    <property type="nucleotide sequence ID" value="XM_023109831.1"/>
</dbReference>
<dbReference type="GeneID" id="111465449"/>
<name>A0A6J1HRF8_CUCMA</name>
<feature type="region of interest" description="Disordered" evidence="1">
    <location>
        <begin position="617"/>
        <end position="639"/>
    </location>
</feature>
<dbReference type="PANTHER" id="PTHR34282">
    <property type="entry name" value="OS01G0228800 PROTEIN-RELATED"/>
    <property type="match status" value="1"/>
</dbReference>
<reference evidence="3" key="1">
    <citation type="submission" date="2025-08" db="UniProtKB">
        <authorList>
            <consortium name="RefSeq"/>
        </authorList>
    </citation>
    <scope>IDENTIFICATION</scope>
    <source>
        <tissue evidence="3">Young leaves</tissue>
    </source>
</reference>
<evidence type="ECO:0000313" key="3">
    <source>
        <dbReference type="RefSeq" id="XP_022965599.1"/>
    </source>
</evidence>
<feature type="compositionally biased region" description="Polar residues" evidence="1">
    <location>
        <begin position="586"/>
        <end position="595"/>
    </location>
</feature>
<sequence>MPQDSLRSRIYRSFITCNDPKGIVDKTTVRIKKVVLSEMDKKTKSRTARKNFYEFSGCKLPREETTIKEVVDELSSSSSSQLMEVSREAQKLNRTIVLWSNGMKYNSQSEQIARDLFEGAIDLQQSLVILGKLQEASRYMTQVKKNECIEKRTSGNMGMERTCFNRNEFHKPQLSFDYSYGDGAKELKKTIRDRLARQLLFSSTTNMAERIGFPESGMENSASDFASTSSGQSSMVYKTARNPAKKGHGKNLRAKKMDLELQPKQMHETLGRHLPREKILDLQRSKFSNEMVETKKSKAVRHKIGKRTTELNLDTHQFKGILKHSAKEVDDYFNYSSYSHSREELTHTAPPIVLLKPLRVSQAEWEERQARVFEEDEALNKKKFMKLKMKEKHPQQRNGNKSEVLSSKRVIGSIGAEETAISRIFHRKEAQNPKEDNRNPKECINAIKPKKRISHSPPDQNLQRKEAIDRKVLESQKEIVARKNPLSQSKIVPKFQDQVQGSLSKLQRKLNATREHVPQDSTPTSNTAFECSRFSTNHAIAEKVINEVSVQKPEAINFGGKSNVKKPDKTSSPASLPNMKEKAGSSRHQTCEYSSDSQSSLIHACCTTESSKYIENERSVTKPGTTPKCPMSSNPPPSNRANELFRLNANGSSRLWILPEESPPTASDGMESLRNYRKINSVTNGILGLRWWWPIRESMNEAEDVVEDVEERILVGLIQEVFA</sequence>
<dbReference type="Proteomes" id="UP000504608">
    <property type="component" value="Unplaced"/>
</dbReference>
<keyword evidence="2" id="KW-1185">Reference proteome</keyword>
<accession>A0A6J1HRF8</accession>
<evidence type="ECO:0000256" key="1">
    <source>
        <dbReference type="SAM" id="MobiDB-lite"/>
    </source>
</evidence>
<feature type="region of interest" description="Disordered" evidence="1">
    <location>
        <begin position="557"/>
        <end position="595"/>
    </location>
</feature>
<dbReference type="PANTHER" id="PTHR34282:SF2">
    <property type="entry name" value="DUF3741 DOMAIN-CONTAINING PROTEIN"/>
    <property type="match status" value="1"/>
</dbReference>
<dbReference type="AlphaFoldDB" id="A0A6J1HRF8"/>